<dbReference type="InterPro" id="IPR036291">
    <property type="entry name" value="NAD(P)-bd_dom_sf"/>
</dbReference>
<dbReference type="CDD" id="cd05374">
    <property type="entry name" value="17beta-HSD-like_SDR_c"/>
    <property type="match status" value="1"/>
</dbReference>
<dbReference type="GO" id="GO:0000140">
    <property type="term" value="F:acylglycerone-phosphate reductase (NADP+) activity"/>
    <property type="evidence" value="ECO:0007669"/>
    <property type="project" value="TreeGrafter"/>
</dbReference>
<evidence type="ECO:0000256" key="2">
    <source>
        <dbReference type="ARBA" id="ARBA00023002"/>
    </source>
</evidence>
<keyword evidence="2" id="KW-0560">Oxidoreductase</keyword>
<dbReference type="PANTHER" id="PTHR44169:SF6">
    <property type="entry name" value="NADPH-DEPENDENT 1-ACYLDIHYDROXYACETONE PHOSPHATE REDUCTASE"/>
    <property type="match status" value="1"/>
</dbReference>
<dbReference type="SUPFAM" id="SSF51735">
    <property type="entry name" value="NAD(P)-binding Rossmann-fold domains"/>
    <property type="match status" value="1"/>
</dbReference>
<dbReference type="AlphaFoldDB" id="A0A0D2EI57"/>
<evidence type="ECO:0000313" key="5">
    <source>
        <dbReference type="Proteomes" id="UP000054342"/>
    </source>
</evidence>
<protein>
    <recommendedName>
        <fullName evidence="6">NAD(P)-binding protein</fullName>
    </recommendedName>
</protein>
<dbReference type="Gene3D" id="3.40.50.720">
    <property type="entry name" value="NAD(P)-binding Rossmann-like Domain"/>
    <property type="match status" value="1"/>
</dbReference>
<dbReference type="GO" id="GO:0005783">
    <property type="term" value="C:endoplasmic reticulum"/>
    <property type="evidence" value="ECO:0007669"/>
    <property type="project" value="TreeGrafter"/>
</dbReference>
<dbReference type="InterPro" id="IPR002347">
    <property type="entry name" value="SDR_fam"/>
</dbReference>
<comment type="similarity">
    <text evidence="1 3">Belongs to the short-chain dehydrogenases/reductases (SDR) family.</text>
</comment>
<proteinExistence type="inferred from homology"/>
<evidence type="ECO:0000256" key="3">
    <source>
        <dbReference type="RuleBase" id="RU000363"/>
    </source>
</evidence>
<dbReference type="GO" id="GO:0006654">
    <property type="term" value="P:phosphatidic acid biosynthetic process"/>
    <property type="evidence" value="ECO:0007669"/>
    <property type="project" value="TreeGrafter"/>
</dbReference>
<accession>A0A0D2EI57</accession>
<evidence type="ECO:0008006" key="6">
    <source>
        <dbReference type="Google" id="ProtNLM"/>
    </source>
</evidence>
<reference evidence="4 5" key="1">
    <citation type="submission" date="2015-01" db="EMBL/GenBank/DDBJ databases">
        <title>The Genome Sequence of Exophiala xenobiotica CBS118157.</title>
        <authorList>
            <consortium name="The Broad Institute Genomics Platform"/>
            <person name="Cuomo C."/>
            <person name="de Hoog S."/>
            <person name="Gorbushina A."/>
            <person name="Stielow B."/>
            <person name="Teixiera M."/>
            <person name="Abouelleil A."/>
            <person name="Chapman S.B."/>
            <person name="Priest M."/>
            <person name="Young S.K."/>
            <person name="Wortman J."/>
            <person name="Nusbaum C."/>
            <person name="Birren B."/>
        </authorList>
    </citation>
    <scope>NUCLEOTIDE SEQUENCE [LARGE SCALE GENOMIC DNA]</scope>
    <source>
        <strain evidence="4 5">CBS 118157</strain>
    </source>
</reference>
<evidence type="ECO:0000256" key="1">
    <source>
        <dbReference type="ARBA" id="ARBA00006484"/>
    </source>
</evidence>
<dbReference type="HOGENOM" id="CLU_010194_2_9_1"/>
<organism evidence="4 5">
    <name type="scientific">Exophiala xenobiotica</name>
    <dbReference type="NCBI Taxonomy" id="348802"/>
    <lineage>
        <taxon>Eukaryota</taxon>
        <taxon>Fungi</taxon>
        <taxon>Dikarya</taxon>
        <taxon>Ascomycota</taxon>
        <taxon>Pezizomycotina</taxon>
        <taxon>Eurotiomycetes</taxon>
        <taxon>Chaetothyriomycetidae</taxon>
        <taxon>Chaetothyriales</taxon>
        <taxon>Herpotrichiellaceae</taxon>
        <taxon>Exophiala</taxon>
    </lineage>
</organism>
<dbReference type="GO" id="GO:0019433">
    <property type="term" value="P:triglyceride catabolic process"/>
    <property type="evidence" value="ECO:0007669"/>
    <property type="project" value="TreeGrafter"/>
</dbReference>
<keyword evidence="5" id="KW-1185">Reference proteome</keyword>
<evidence type="ECO:0000313" key="4">
    <source>
        <dbReference type="EMBL" id="KIW55058.1"/>
    </source>
</evidence>
<dbReference type="GeneID" id="25329279"/>
<dbReference type="EMBL" id="KN847320">
    <property type="protein sequence ID" value="KIW55058.1"/>
    <property type="molecule type" value="Genomic_DNA"/>
</dbReference>
<dbReference type="PANTHER" id="PTHR44169">
    <property type="entry name" value="NADPH-DEPENDENT 1-ACYLDIHYDROXYACETONE PHOSPHATE REDUCTASE"/>
    <property type="match status" value="1"/>
</dbReference>
<name>A0A0D2EI57_9EURO</name>
<dbReference type="STRING" id="348802.A0A0D2EI57"/>
<dbReference type="OrthoDB" id="2102561at2759"/>
<dbReference type="GO" id="GO:0005811">
    <property type="term" value="C:lipid droplet"/>
    <property type="evidence" value="ECO:0007669"/>
    <property type="project" value="TreeGrafter"/>
</dbReference>
<gene>
    <name evidence="4" type="ORF">PV05_07371</name>
</gene>
<dbReference type="RefSeq" id="XP_013315642.1">
    <property type="nucleotide sequence ID" value="XM_013460188.1"/>
</dbReference>
<dbReference type="Pfam" id="PF00106">
    <property type="entry name" value="adh_short"/>
    <property type="match status" value="1"/>
</dbReference>
<dbReference type="Proteomes" id="UP000054342">
    <property type="component" value="Unassembled WGS sequence"/>
</dbReference>
<dbReference type="PRINTS" id="PR00080">
    <property type="entry name" value="SDRFAMILY"/>
</dbReference>
<dbReference type="GO" id="GO:0004806">
    <property type="term" value="F:triacylglycerol lipase activity"/>
    <property type="evidence" value="ECO:0007669"/>
    <property type="project" value="TreeGrafter"/>
</dbReference>
<sequence>MQDADAPNLFWTQDSSKAVLSKHAASMLKSSCKYKRLIKTAETREESFLLEISFFTSSIVIMAGKTILITGCSAGGIGYALAAECQRRGLTVFATARTTSKMSALEKLPNMTLLPLDVTSPSSIADAVQQVKSRTGGKLDYLLNNSGQNIIMPALDLDIDDAKRMFEVNFWGVLRMIQAFAPLLIEAEGTIVNIGSIVAYLHAPYTAVYNASKAAVHMLDETLRIELAPLNVKVLTVVTGAIKTNIHQNSPKPQFPPTSRYRAVEKYLEKSWNDEIDRNASTPESFAQKVVGDVLGGATGKIWRGMYASMTRYGRYFIPMWMQVSFGHTL</sequence>
<dbReference type="PRINTS" id="PR00081">
    <property type="entry name" value="GDHRDH"/>
</dbReference>